<evidence type="ECO:0000256" key="10">
    <source>
        <dbReference type="ARBA" id="ARBA00049556"/>
    </source>
</evidence>
<name>A0ABV3SRT0_9HYPH</name>
<comment type="catalytic activity">
    <reaction evidence="10">
        <text>a (3S)-3-hydroxyacyl-CoA + NAD(+) = a 3-oxoacyl-CoA + NADH + H(+)</text>
        <dbReference type="Rhea" id="RHEA:22432"/>
        <dbReference type="ChEBI" id="CHEBI:15378"/>
        <dbReference type="ChEBI" id="CHEBI:57318"/>
        <dbReference type="ChEBI" id="CHEBI:57540"/>
        <dbReference type="ChEBI" id="CHEBI:57945"/>
        <dbReference type="ChEBI" id="CHEBI:90726"/>
        <dbReference type="EC" id="1.1.1.35"/>
    </reaction>
</comment>
<evidence type="ECO:0000256" key="1">
    <source>
        <dbReference type="ARBA" id="ARBA00005005"/>
    </source>
</evidence>
<comment type="pathway">
    <text evidence="1">Lipid metabolism; fatty acid beta-oxidation.</text>
</comment>
<dbReference type="Pfam" id="PF00378">
    <property type="entry name" value="ECH_1"/>
    <property type="match status" value="1"/>
</dbReference>
<dbReference type="InterPro" id="IPR036291">
    <property type="entry name" value="NAD(P)-bd_dom_sf"/>
</dbReference>
<keyword evidence="5" id="KW-0560">Oxidoreductase</keyword>
<dbReference type="InterPro" id="IPR050136">
    <property type="entry name" value="FA_oxidation_alpha_subunit"/>
</dbReference>
<dbReference type="PANTHER" id="PTHR43612">
    <property type="entry name" value="TRIFUNCTIONAL ENZYME SUBUNIT ALPHA"/>
    <property type="match status" value="1"/>
</dbReference>
<evidence type="ECO:0000256" key="4">
    <source>
        <dbReference type="ARBA" id="ARBA00022963"/>
    </source>
</evidence>
<dbReference type="CDD" id="cd06558">
    <property type="entry name" value="crotonase-like"/>
    <property type="match status" value="1"/>
</dbReference>
<evidence type="ECO:0000256" key="7">
    <source>
        <dbReference type="ARBA" id="ARBA00023098"/>
    </source>
</evidence>
<keyword evidence="4" id="KW-0442">Lipid degradation</keyword>
<evidence type="ECO:0000256" key="6">
    <source>
        <dbReference type="ARBA" id="ARBA00023027"/>
    </source>
</evidence>
<evidence type="ECO:0000256" key="5">
    <source>
        <dbReference type="ARBA" id="ARBA00023002"/>
    </source>
</evidence>
<proteinExistence type="inferred from homology"/>
<accession>A0ABV3SRT0</accession>
<protein>
    <submittedName>
        <fullName evidence="13">3-hydroxyacyl-CoA dehydrogenase NAD-binding domain-containing protein</fullName>
    </submittedName>
</protein>
<evidence type="ECO:0000259" key="11">
    <source>
        <dbReference type="Pfam" id="PF00725"/>
    </source>
</evidence>
<dbReference type="Gene3D" id="3.40.50.720">
    <property type="entry name" value="NAD(P)-binding Rossmann-like Domain"/>
    <property type="match status" value="1"/>
</dbReference>
<comment type="similarity">
    <text evidence="2">In the central section; belongs to the 3-hydroxyacyl-CoA dehydrogenase family.</text>
</comment>
<evidence type="ECO:0000313" key="13">
    <source>
        <dbReference type="EMBL" id="MEX0409512.1"/>
    </source>
</evidence>
<dbReference type="InterPro" id="IPR006176">
    <property type="entry name" value="3-OHacyl-CoA_DH_NAD-bd"/>
</dbReference>
<evidence type="ECO:0000256" key="3">
    <source>
        <dbReference type="ARBA" id="ARBA00022832"/>
    </source>
</evidence>
<keyword evidence="7" id="KW-0443">Lipid metabolism</keyword>
<evidence type="ECO:0000256" key="2">
    <source>
        <dbReference type="ARBA" id="ARBA00007005"/>
    </source>
</evidence>
<dbReference type="SUPFAM" id="SSF48179">
    <property type="entry name" value="6-phosphogluconate dehydrogenase C-terminal domain-like"/>
    <property type="match status" value="2"/>
</dbReference>
<keyword evidence="14" id="KW-1185">Reference proteome</keyword>
<evidence type="ECO:0000259" key="12">
    <source>
        <dbReference type="Pfam" id="PF02737"/>
    </source>
</evidence>
<dbReference type="Pfam" id="PF00725">
    <property type="entry name" value="3HCDH"/>
    <property type="match status" value="1"/>
</dbReference>
<dbReference type="InterPro" id="IPR029045">
    <property type="entry name" value="ClpP/crotonase-like_dom_sf"/>
</dbReference>
<dbReference type="PANTHER" id="PTHR43612:SF3">
    <property type="entry name" value="TRIFUNCTIONAL ENZYME SUBUNIT ALPHA, MITOCHONDRIAL"/>
    <property type="match status" value="1"/>
</dbReference>
<dbReference type="Pfam" id="PF02737">
    <property type="entry name" value="3HCDH_N"/>
    <property type="match status" value="1"/>
</dbReference>
<dbReference type="Gene3D" id="1.10.1040.50">
    <property type="match status" value="1"/>
</dbReference>
<dbReference type="RefSeq" id="WP_367957380.1">
    <property type="nucleotide sequence ID" value="NZ_JBDPGJ010000010.1"/>
</dbReference>
<dbReference type="InterPro" id="IPR001753">
    <property type="entry name" value="Enoyl-CoA_hydra/iso"/>
</dbReference>
<sequence length="699" mass="73305">MIRRTDLERGIVLLTIETPGPVNTLTKAFNHAFLALVEEVLADASVKGIVISSAKDGFAAGGDLDELRAARTPEDIVAIVSPFLLAIRKLETWGRPVVAALNGTALGGGYELALGCHRRIAADRPDALYGLPEAGLGLMPGAGGTQRLPRLIGMQAAADLILPGRTLDAATALKAGLIDAVVPAGELLDACTDWIAANPEPAQPWDRKGWTLPGLDPNTVKGRNFLTGAWARMRAKSAATNEAGTAILHTLHHGLERTLDAGIAVETRQFARLAVSDGARNRMRVLHYGTRAARPSVKPDGSLRTIAVAGGGQMGTGIAYAAALAGLSVVLVEVSREKAHEARGRIGKLAERQVGRGRLAADAAAALLGRIEATESYDATADADMAIEAVFERLDVKHDVLRRLDSSMRPGTTIGSNTSTIPIGSLSTAVGDPSRMVGMHFFAPVEAMKLLEIVRADATSEKAWRDAVMLAAAMRKTVLTVKDGLGFYTSRVVSSLSGEGMTLVAEGVAPQVIDNLMTTAGFAIGAATLADLTKIPLLKDILTSMSGPGSPKSMDGSKAVEALAKLEAAGRVGRPTGHGLYDYAEDGAEPWPGLAGMFPAASPVPYDDVRSRLLVTQSLEAARALEDGVLGDPLSGDVAAVLGWGYPVHLGGPFAYVDMIGAATMVEEARDLSRKYGPRFEPPASLVRMAESGERFHAL</sequence>
<dbReference type="Gene3D" id="3.90.226.10">
    <property type="entry name" value="2-enoyl-CoA Hydratase, Chain A, domain 1"/>
    <property type="match status" value="1"/>
</dbReference>
<dbReference type="Proteomes" id="UP001556692">
    <property type="component" value="Unassembled WGS sequence"/>
</dbReference>
<dbReference type="InterPro" id="IPR008927">
    <property type="entry name" value="6-PGluconate_DH-like_C_sf"/>
</dbReference>
<dbReference type="EMBL" id="JBDPGJ010000010">
    <property type="protein sequence ID" value="MEX0409512.1"/>
    <property type="molecule type" value="Genomic_DNA"/>
</dbReference>
<dbReference type="InterPro" id="IPR006108">
    <property type="entry name" value="3HC_DH_C"/>
</dbReference>
<keyword evidence="3" id="KW-0276">Fatty acid metabolism</keyword>
<keyword evidence="6" id="KW-0520">NAD</keyword>
<evidence type="ECO:0000313" key="14">
    <source>
        <dbReference type="Proteomes" id="UP001556692"/>
    </source>
</evidence>
<organism evidence="13 14">
    <name type="scientific">Aquibium pacificus</name>
    <dbReference type="NCBI Taxonomy" id="3153579"/>
    <lineage>
        <taxon>Bacteria</taxon>
        <taxon>Pseudomonadati</taxon>
        <taxon>Pseudomonadota</taxon>
        <taxon>Alphaproteobacteria</taxon>
        <taxon>Hyphomicrobiales</taxon>
        <taxon>Phyllobacteriaceae</taxon>
        <taxon>Aquibium</taxon>
    </lineage>
</organism>
<feature type="domain" description="3-hydroxyacyl-CoA dehydrogenase NAD binding" evidence="12">
    <location>
        <begin position="305"/>
        <end position="483"/>
    </location>
</feature>
<evidence type="ECO:0000256" key="9">
    <source>
        <dbReference type="ARBA" id="ARBA00023268"/>
    </source>
</evidence>
<dbReference type="SUPFAM" id="SSF51735">
    <property type="entry name" value="NAD(P)-binding Rossmann-fold domains"/>
    <property type="match status" value="1"/>
</dbReference>
<keyword evidence="9" id="KW-0511">Multifunctional enzyme</keyword>
<keyword evidence="8" id="KW-0456">Lyase</keyword>
<comment type="caution">
    <text evidence="13">The sequence shown here is derived from an EMBL/GenBank/DDBJ whole genome shotgun (WGS) entry which is preliminary data.</text>
</comment>
<evidence type="ECO:0000256" key="8">
    <source>
        <dbReference type="ARBA" id="ARBA00023239"/>
    </source>
</evidence>
<feature type="domain" description="3-hydroxyacyl-CoA dehydrogenase C-terminal" evidence="11">
    <location>
        <begin position="486"/>
        <end position="583"/>
    </location>
</feature>
<gene>
    <name evidence="13" type="ORF">ABGN05_28115</name>
</gene>
<dbReference type="SUPFAM" id="SSF52096">
    <property type="entry name" value="ClpP/crotonase"/>
    <property type="match status" value="1"/>
</dbReference>
<reference evidence="13 14" key="1">
    <citation type="submission" date="2024-05" db="EMBL/GenBank/DDBJ databases">
        <authorList>
            <person name="Jiang F."/>
        </authorList>
    </citation>
    <scope>NUCLEOTIDE SEQUENCE [LARGE SCALE GENOMIC DNA]</scope>
    <source>
        <strain evidence="13 14">LZ166</strain>
    </source>
</reference>